<dbReference type="Proteomes" id="UP000077248">
    <property type="component" value="Unassembled WGS sequence"/>
</dbReference>
<keyword evidence="1" id="KW-0812">Transmembrane</keyword>
<organism evidence="2 3">
    <name type="scientific">Alternaria alternata</name>
    <name type="common">Alternaria rot fungus</name>
    <name type="synonym">Torula alternata</name>
    <dbReference type="NCBI Taxonomy" id="5599"/>
    <lineage>
        <taxon>Eukaryota</taxon>
        <taxon>Fungi</taxon>
        <taxon>Dikarya</taxon>
        <taxon>Ascomycota</taxon>
        <taxon>Pezizomycotina</taxon>
        <taxon>Dothideomycetes</taxon>
        <taxon>Pleosporomycetidae</taxon>
        <taxon>Pleosporales</taxon>
        <taxon>Pleosporineae</taxon>
        <taxon>Pleosporaceae</taxon>
        <taxon>Alternaria</taxon>
        <taxon>Alternaria sect. Alternaria</taxon>
        <taxon>Alternaria alternata complex</taxon>
    </lineage>
</organism>
<dbReference type="VEuPathDB" id="FungiDB:CC77DRAFT_238890"/>
<feature type="transmembrane region" description="Helical" evidence="1">
    <location>
        <begin position="83"/>
        <end position="105"/>
    </location>
</feature>
<dbReference type="GeneID" id="29116395"/>
<dbReference type="EMBL" id="KV441485">
    <property type="protein sequence ID" value="OAG17845.1"/>
    <property type="molecule type" value="Genomic_DNA"/>
</dbReference>
<dbReference type="RefSeq" id="XP_018383266.1">
    <property type="nucleotide sequence ID" value="XM_018530801.1"/>
</dbReference>
<gene>
    <name evidence="2" type="ORF">CC77DRAFT_238890</name>
</gene>
<evidence type="ECO:0000313" key="2">
    <source>
        <dbReference type="EMBL" id="OAG17845.1"/>
    </source>
</evidence>
<sequence length="148" mass="16254">MLRFARISKLAIRHIASCNAVRQGETLRLAHLHMSCFSPVPAHHPVLLSMAFPIHAASHPLVSTSLNSSAYSYAFHASCLRSALLLFLSSNLFPCAAVFPIFALFCQALDLPFIFLLARPVANGAVYPTPAFFSQHIVTPYTHSYPSE</sequence>
<protein>
    <submittedName>
        <fullName evidence="2">Uncharacterized protein</fullName>
    </submittedName>
</protein>
<proteinExistence type="predicted"/>
<keyword evidence="1" id="KW-1133">Transmembrane helix</keyword>
<evidence type="ECO:0000313" key="3">
    <source>
        <dbReference type="Proteomes" id="UP000077248"/>
    </source>
</evidence>
<name>A0A177DDP3_ALTAL</name>
<dbReference type="AlphaFoldDB" id="A0A177DDP3"/>
<reference evidence="2 3" key="1">
    <citation type="submission" date="2016-05" db="EMBL/GenBank/DDBJ databases">
        <title>Comparative analysis of secretome profiles of manganese(II)-oxidizing ascomycete fungi.</title>
        <authorList>
            <consortium name="DOE Joint Genome Institute"/>
            <person name="Zeiner C.A."/>
            <person name="Purvine S.O."/>
            <person name="Zink E.M."/>
            <person name="Wu S."/>
            <person name="Pasa-Tolic L."/>
            <person name="Chaput D.L."/>
            <person name="Haridas S."/>
            <person name="Grigoriev I.V."/>
            <person name="Santelli C.M."/>
            <person name="Hansel C.M."/>
        </authorList>
    </citation>
    <scope>NUCLEOTIDE SEQUENCE [LARGE SCALE GENOMIC DNA]</scope>
    <source>
        <strain evidence="2 3">SRC1lrK2f</strain>
    </source>
</reference>
<accession>A0A177DDP3</accession>
<evidence type="ECO:0000256" key="1">
    <source>
        <dbReference type="SAM" id="Phobius"/>
    </source>
</evidence>
<dbReference type="KEGG" id="aalt:CC77DRAFT_238890"/>
<keyword evidence="1" id="KW-0472">Membrane</keyword>
<keyword evidence="3" id="KW-1185">Reference proteome</keyword>